<proteinExistence type="predicted"/>
<protein>
    <recommendedName>
        <fullName evidence="4">RanBP2-type domain-containing protein</fullName>
    </recommendedName>
</protein>
<reference evidence="5 6" key="1">
    <citation type="journal article" date="2018" name="Front. Microbiol.">
        <title>Genome-Wide Analysis of Corynespora cassiicola Leaf Fall Disease Putative Effectors.</title>
        <authorList>
            <person name="Lopez D."/>
            <person name="Ribeiro S."/>
            <person name="Label P."/>
            <person name="Fumanal B."/>
            <person name="Venisse J.S."/>
            <person name="Kohler A."/>
            <person name="de Oliveira R.R."/>
            <person name="Labutti K."/>
            <person name="Lipzen A."/>
            <person name="Lail K."/>
            <person name="Bauer D."/>
            <person name="Ohm R.A."/>
            <person name="Barry K.W."/>
            <person name="Spatafora J."/>
            <person name="Grigoriev I.V."/>
            <person name="Martin F.M."/>
            <person name="Pujade-Renaud V."/>
        </authorList>
    </citation>
    <scope>NUCLEOTIDE SEQUENCE [LARGE SCALE GENOMIC DNA]</scope>
    <source>
        <strain evidence="5 6">Philippines</strain>
    </source>
</reference>
<evidence type="ECO:0000259" key="4">
    <source>
        <dbReference type="PROSITE" id="PS01358"/>
    </source>
</evidence>
<accession>A0A2T2P718</accession>
<evidence type="ECO:0000256" key="3">
    <source>
        <dbReference type="ARBA" id="ARBA00022833"/>
    </source>
</evidence>
<keyword evidence="2" id="KW-0863">Zinc-finger</keyword>
<evidence type="ECO:0000313" key="5">
    <source>
        <dbReference type="EMBL" id="PSN73462.1"/>
    </source>
</evidence>
<keyword evidence="6" id="KW-1185">Reference proteome</keyword>
<dbReference type="PROSITE" id="PS01358">
    <property type="entry name" value="ZF_RANBP2_1"/>
    <property type="match status" value="1"/>
</dbReference>
<dbReference type="EMBL" id="KZ678129">
    <property type="protein sequence ID" value="PSN73462.1"/>
    <property type="molecule type" value="Genomic_DNA"/>
</dbReference>
<gene>
    <name evidence="5" type="ORF">BS50DRAFT_187453</name>
</gene>
<keyword evidence="3" id="KW-0862">Zinc</keyword>
<dbReference type="SMART" id="SM00547">
    <property type="entry name" value="ZnF_RBZ"/>
    <property type="match status" value="1"/>
</dbReference>
<evidence type="ECO:0000256" key="2">
    <source>
        <dbReference type="ARBA" id="ARBA00022771"/>
    </source>
</evidence>
<dbReference type="GO" id="GO:0008270">
    <property type="term" value="F:zinc ion binding"/>
    <property type="evidence" value="ECO:0007669"/>
    <property type="project" value="UniProtKB-KW"/>
</dbReference>
<dbReference type="Proteomes" id="UP000240883">
    <property type="component" value="Unassembled WGS sequence"/>
</dbReference>
<organism evidence="5 6">
    <name type="scientific">Corynespora cassiicola Philippines</name>
    <dbReference type="NCBI Taxonomy" id="1448308"/>
    <lineage>
        <taxon>Eukaryota</taxon>
        <taxon>Fungi</taxon>
        <taxon>Dikarya</taxon>
        <taxon>Ascomycota</taxon>
        <taxon>Pezizomycotina</taxon>
        <taxon>Dothideomycetes</taxon>
        <taxon>Pleosporomycetidae</taxon>
        <taxon>Pleosporales</taxon>
        <taxon>Corynesporascaceae</taxon>
        <taxon>Corynespora</taxon>
    </lineage>
</organism>
<evidence type="ECO:0000256" key="1">
    <source>
        <dbReference type="ARBA" id="ARBA00022723"/>
    </source>
</evidence>
<evidence type="ECO:0000313" key="6">
    <source>
        <dbReference type="Proteomes" id="UP000240883"/>
    </source>
</evidence>
<sequence>MENTTLHLRGCFGIMPHHWTDLDPLCCAVNNGNAVESMGASSSYQHSESSPSYGSWTCPDCGVSNSSWTNFCPVCGFQGAISQYKNQIDLISLEGIIGLQHLELE</sequence>
<name>A0A2T2P718_CORCC</name>
<keyword evidence="1" id="KW-0479">Metal-binding</keyword>
<feature type="domain" description="RanBP2-type" evidence="4">
    <location>
        <begin position="56"/>
        <end position="75"/>
    </location>
</feature>
<dbReference type="AlphaFoldDB" id="A0A2T2P718"/>
<dbReference type="InterPro" id="IPR001876">
    <property type="entry name" value="Znf_RanBP2"/>
</dbReference>
<dbReference type="Gene3D" id="4.10.1060.10">
    <property type="entry name" value="Zinc finger, RanBP2-type"/>
    <property type="match status" value="1"/>
</dbReference>